<keyword evidence="2" id="KW-1185">Reference proteome</keyword>
<dbReference type="PANTHER" id="PTHR35043:SF7">
    <property type="entry name" value="TRANSCRIPTION FACTOR DOMAIN-CONTAINING PROTEIN"/>
    <property type="match status" value="1"/>
</dbReference>
<accession>A0A166FJP6</accession>
<evidence type="ECO:0000313" key="1">
    <source>
        <dbReference type="EMBL" id="KZP16881.1"/>
    </source>
</evidence>
<dbReference type="OrthoDB" id="9451547at2759"/>
<dbReference type="STRING" id="436010.A0A166FJP6"/>
<protein>
    <submittedName>
        <fullName evidence="1">Uncharacterized protein</fullName>
    </submittedName>
</protein>
<dbReference type="EMBL" id="KV417588">
    <property type="protein sequence ID" value="KZP16881.1"/>
    <property type="molecule type" value="Genomic_DNA"/>
</dbReference>
<name>A0A166FJP6_9AGAM</name>
<gene>
    <name evidence="1" type="ORF">FIBSPDRAFT_793700</name>
</gene>
<reference evidence="1 2" key="1">
    <citation type="journal article" date="2016" name="Mol. Biol. Evol.">
        <title>Comparative Genomics of Early-Diverging Mushroom-Forming Fungi Provides Insights into the Origins of Lignocellulose Decay Capabilities.</title>
        <authorList>
            <person name="Nagy L.G."/>
            <person name="Riley R."/>
            <person name="Tritt A."/>
            <person name="Adam C."/>
            <person name="Daum C."/>
            <person name="Floudas D."/>
            <person name="Sun H."/>
            <person name="Yadav J.S."/>
            <person name="Pangilinan J."/>
            <person name="Larsson K.H."/>
            <person name="Matsuura K."/>
            <person name="Barry K."/>
            <person name="Labutti K."/>
            <person name="Kuo R."/>
            <person name="Ohm R.A."/>
            <person name="Bhattacharya S.S."/>
            <person name="Shirouzu T."/>
            <person name="Yoshinaga Y."/>
            <person name="Martin F.M."/>
            <person name="Grigoriev I.V."/>
            <person name="Hibbett D.S."/>
        </authorList>
    </citation>
    <scope>NUCLEOTIDE SEQUENCE [LARGE SCALE GENOMIC DNA]</scope>
    <source>
        <strain evidence="1 2">CBS 109695</strain>
    </source>
</reference>
<dbReference type="AlphaFoldDB" id="A0A166FJP6"/>
<dbReference type="PANTHER" id="PTHR35043">
    <property type="entry name" value="TRANSCRIPTION FACTOR DOMAIN-CONTAINING PROTEIN"/>
    <property type="match status" value="1"/>
</dbReference>
<sequence>MTTIFACTWVSLHHNVPPPGCSTRRKLGDRIGLAVIALLLPEVIVAIADRESSRHDEISAMIKEAASRRDTLTRMEGHDCMQPEPEATVTAGLSTGAALISAISADEPPVHSFVRHRSVQTEPEATVITGLLGAVLTPAIPETKPLWTKVHSFFVQMGGFYLDDKARGKSIGPLSPKDMATLVEHGYVLPPAEDIEEKSKGDWLSKGVALLQTFWFLAQCIARRAQHLSTTQLEVVTLSYCVINLLIYAYWWKKPLSVDRPIYIDITRFNSEVQDYFLGPRDQPITTLWQEIGRLLGTVRPNTANEPTDIGFTELQSLYTPSVSLQQEP</sequence>
<dbReference type="Proteomes" id="UP000076532">
    <property type="component" value="Unassembled WGS sequence"/>
</dbReference>
<evidence type="ECO:0000313" key="2">
    <source>
        <dbReference type="Proteomes" id="UP000076532"/>
    </source>
</evidence>
<feature type="non-terminal residue" evidence="1">
    <location>
        <position position="329"/>
    </location>
</feature>
<proteinExistence type="predicted"/>
<organism evidence="1 2">
    <name type="scientific">Athelia psychrophila</name>
    <dbReference type="NCBI Taxonomy" id="1759441"/>
    <lineage>
        <taxon>Eukaryota</taxon>
        <taxon>Fungi</taxon>
        <taxon>Dikarya</taxon>
        <taxon>Basidiomycota</taxon>
        <taxon>Agaricomycotina</taxon>
        <taxon>Agaricomycetes</taxon>
        <taxon>Agaricomycetidae</taxon>
        <taxon>Atheliales</taxon>
        <taxon>Atheliaceae</taxon>
        <taxon>Athelia</taxon>
    </lineage>
</organism>